<dbReference type="OrthoDB" id="412814at2759"/>
<dbReference type="Gene3D" id="3.40.220.10">
    <property type="entry name" value="Leucine Aminopeptidase, subunit E, domain 1"/>
    <property type="match status" value="1"/>
</dbReference>
<keyword evidence="5" id="KW-0378">Hydrolase</keyword>
<dbReference type="PRINTS" id="PR00481">
    <property type="entry name" value="LAMNOPPTDASE"/>
</dbReference>
<dbReference type="PANTHER" id="PTHR11963">
    <property type="entry name" value="LEUCINE AMINOPEPTIDASE-RELATED"/>
    <property type="match status" value="1"/>
</dbReference>
<keyword evidence="3 17" id="KW-0031">Aminopeptidase</keyword>
<evidence type="ECO:0000256" key="12">
    <source>
        <dbReference type="ARBA" id="ARBA00045966"/>
    </source>
</evidence>
<gene>
    <name evidence="17" type="primary">LAP3</name>
    <name evidence="17" type="ORF">Bhyg_13224</name>
</gene>
<dbReference type="InterPro" id="IPR043472">
    <property type="entry name" value="Macro_dom-like"/>
</dbReference>
<dbReference type="InterPro" id="IPR011356">
    <property type="entry name" value="Leucine_aapep/pepB"/>
</dbReference>
<protein>
    <recommendedName>
        <fullName evidence="2">Cytosol aminopeptidase</fullName>
        <ecNumber evidence="7">3.4.13.23</ecNumber>
    </recommendedName>
    <alternativeName>
        <fullName evidence="10">Cysteinylglycine-S-conjugate dipeptidase</fullName>
    </alternativeName>
    <alternativeName>
        <fullName evidence="11">Leucine aminopeptidase 3</fullName>
    </alternativeName>
    <alternativeName>
        <fullName evidence="9">Proline aminopeptidase</fullName>
    </alternativeName>
    <alternativeName>
        <fullName evidence="8">Prolyl aminopeptidase</fullName>
    </alternativeName>
</protein>
<evidence type="ECO:0000256" key="3">
    <source>
        <dbReference type="ARBA" id="ARBA00022438"/>
    </source>
</evidence>
<comment type="catalytic activity">
    <reaction evidence="14">
        <text>L-cysteinylglycine + H2O = L-cysteine + glycine</text>
        <dbReference type="Rhea" id="RHEA:28783"/>
        <dbReference type="ChEBI" id="CHEBI:15377"/>
        <dbReference type="ChEBI" id="CHEBI:35235"/>
        <dbReference type="ChEBI" id="CHEBI:57305"/>
        <dbReference type="ChEBI" id="CHEBI:61694"/>
    </reaction>
    <physiologicalReaction direction="left-to-right" evidence="14">
        <dbReference type="Rhea" id="RHEA:28784"/>
    </physiologicalReaction>
</comment>
<dbReference type="GO" id="GO:0030145">
    <property type="term" value="F:manganese ion binding"/>
    <property type="evidence" value="ECO:0007669"/>
    <property type="project" value="InterPro"/>
</dbReference>
<evidence type="ECO:0000256" key="7">
    <source>
        <dbReference type="ARBA" id="ARBA00023625"/>
    </source>
</evidence>
<dbReference type="Proteomes" id="UP001151699">
    <property type="component" value="Chromosome C"/>
</dbReference>
<evidence type="ECO:0000256" key="13">
    <source>
        <dbReference type="ARBA" id="ARBA00047881"/>
    </source>
</evidence>
<dbReference type="EMBL" id="WJQU01000004">
    <property type="protein sequence ID" value="KAJ6634648.1"/>
    <property type="molecule type" value="Genomic_DNA"/>
</dbReference>
<reference evidence="17" key="1">
    <citation type="submission" date="2022-07" db="EMBL/GenBank/DDBJ databases">
        <authorList>
            <person name="Trinca V."/>
            <person name="Uliana J.V.C."/>
            <person name="Torres T.T."/>
            <person name="Ward R.J."/>
            <person name="Monesi N."/>
        </authorList>
    </citation>
    <scope>NUCLEOTIDE SEQUENCE</scope>
    <source>
        <strain evidence="17">HSMRA1968</strain>
        <tissue evidence="17">Whole embryos</tissue>
    </source>
</reference>
<dbReference type="GO" id="GO:0005737">
    <property type="term" value="C:cytoplasm"/>
    <property type="evidence" value="ECO:0007669"/>
    <property type="project" value="InterPro"/>
</dbReference>
<evidence type="ECO:0000256" key="1">
    <source>
        <dbReference type="ARBA" id="ARBA00009528"/>
    </source>
</evidence>
<sequence length="485" mass="53013">MFRFPIRIRAISQRFYSNLRPNPNKGLVLGVTYDSQNQPKLTKFGAKFDQMTGGKILSQIQVTDKIEIGKSRICWSIPGPFPAVAVATLAFNNDDSDESIECLNTRKESIRVAAAVGAKALVKEDITDIFFEDFSCPQSAAEGATLGVYKYQRQKSITKRKAIPNLLFIGENNRDTSMWSKGLTRTNSKLDRLERLGVNVIAHGPLWAKHHGMNAFLSVARGSVEPPVFLEITYNGAGGAQPISLVGKGITFDSGGVSIKPNKDMDVMRGDMTGAAVVSGVISALAELQVPVDIKGLIPLTENMPSGSATKPGDVIYAMNGKSICVDNTDCEGRLILCDALCYATLFNPRYILDVATLTGAIKTALGNCCSGVFVNNYRIWPILEKASFEAGDRLWRLPLFKHYTKDVTKYDGHDVNNLGKLKFAGSCTAAAFLREFVPAHIPWVHIDNYGVMQDCEEAYLNKGMSGRPMRTVFEFVSLEAGLSG</sequence>
<evidence type="ECO:0000313" key="18">
    <source>
        <dbReference type="Proteomes" id="UP001151699"/>
    </source>
</evidence>
<evidence type="ECO:0000256" key="8">
    <source>
        <dbReference type="ARBA" id="ARBA00029605"/>
    </source>
</evidence>
<evidence type="ECO:0000256" key="6">
    <source>
        <dbReference type="ARBA" id="ARBA00023511"/>
    </source>
</evidence>
<organism evidence="17 18">
    <name type="scientific">Pseudolycoriella hygida</name>
    <dbReference type="NCBI Taxonomy" id="35572"/>
    <lineage>
        <taxon>Eukaryota</taxon>
        <taxon>Metazoa</taxon>
        <taxon>Ecdysozoa</taxon>
        <taxon>Arthropoda</taxon>
        <taxon>Hexapoda</taxon>
        <taxon>Insecta</taxon>
        <taxon>Pterygota</taxon>
        <taxon>Neoptera</taxon>
        <taxon>Endopterygota</taxon>
        <taxon>Diptera</taxon>
        <taxon>Nematocera</taxon>
        <taxon>Sciaroidea</taxon>
        <taxon>Sciaridae</taxon>
        <taxon>Pseudolycoriella</taxon>
    </lineage>
</organism>
<evidence type="ECO:0000256" key="9">
    <source>
        <dbReference type="ARBA" id="ARBA00030930"/>
    </source>
</evidence>
<dbReference type="EC" id="3.4.13.23" evidence="7"/>
<dbReference type="Gene3D" id="3.40.630.10">
    <property type="entry name" value="Zn peptidases"/>
    <property type="match status" value="1"/>
</dbReference>
<evidence type="ECO:0000259" key="16">
    <source>
        <dbReference type="Pfam" id="PF02789"/>
    </source>
</evidence>
<evidence type="ECO:0000256" key="11">
    <source>
        <dbReference type="ARBA" id="ARBA00031564"/>
    </source>
</evidence>
<dbReference type="Pfam" id="PF00883">
    <property type="entry name" value="Peptidase_M17"/>
    <property type="match status" value="1"/>
</dbReference>
<keyword evidence="4" id="KW-0645">Protease</keyword>
<comment type="similarity">
    <text evidence="1">Belongs to the peptidase M17 family.</text>
</comment>
<evidence type="ECO:0000313" key="17">
    <source>
        <dbReference type="EMBL" id="KAJ6634648.1"/>
    </source>
</evidence>
<feature type="domain" description="Peptidase M17 leucyl aminopeptidase N-terminal" evidence="16">
    <location>
        <begin position="28"/>
        <end position="156"/>
    </location>
</feature>
<comment type="catalytic activity">
    <reaction evidence="13">
        <text>S-benzyl-L-cysteinylglycine + H2O = S-benzyl-L-cysteine + glycine</text>
        <dbReference type="Rhea" id="RHEA:62568"/>
        <dbReference type="ChEBI" id="CHEBI:15377"/>
        <dbReference type="ChEBI" id="CHEBI:57305"/>
        <dbReference type="ChEBI" id="CHEBI:145802"/>
        <dbReference type="ChEBI" id="CHEBI:145803"/>
    </reaction>
    <physiologicalReaction direction="left-to-right" evidence="13">
        <dbReference type="Rhea" id="RHEA:62569"/>
    </physiologicalReaction>
</comment>
<feature type="domain" description="Cytosol aminopeptidase" evidence="15">
    <location>
        <begin position="197"/>
        <end position="473"/>
    </location>
</feature>
<evidence type="ECO:0000259" key="15">
    <source>
        <dbReference type="Pfam" id="PF00883"/>
    </source>
</evidence>
<keyword evidence="18" id="KW-1185">Reference proteome</keyword>
<dbReference type="SUPFAM" id="SSF53187">
    <property type="entry name" value="Zn-dependent exopeptidases"/>
    <property type="match status" value="1"/>
</dbReference>
<evidence type="ECO:0000256" key="5">
    <source>
        <dbReference type="ARBA" id="ARBA00022801"/>
    </source>
</evidence>
<accession>A0A9Q0RW95</accession>
<evidence type="ECO:0000256" key="2">
    <source>
        <dbReference type="ARBA" id="ARBA00014190"/>
    </source>
</evidence>
<name>A0A9Q0RW95_9DIPT</name>
<dbReference type="PANTHER" id="PTHR11963:SF23">
    <property type="entry name" value="CYTOSOL AMINOPEPTIDASE"/>
    <property type="match status" value="1"/>
</dbReference>
<evidence type="ECO:0000256" key="10">
    <source>
        <dbReference type="ARBA" id="ARBA00030997"/>
    </source>
</evidence>
<comment type="caution">
    <text evidence="17">The sequence shown here is derived from an EMBL/GenBank/DDBJ whole genome shotgun (WGS) entry which is preliminary data.</text>
</comment>
<evidence type="ECO:0000256" key="4">
    <source>
        <dbReference type="ARBA" id="ARBA00022670"/>
    </source>
</evidence>
<dbReference type="GO" id="GO:0006508">
    <property type="term" value="P:proteolysis"/>
    <property type="evidence" value="ECO:0007669"/>
    <property type="project" value="UniProtKB-KW"/>
</dbReference>
<dbReference type="AlphaFoldDB" id="A0A9Q0RW95"/>
<dbReference type="InterPro" id="IPR008283">
    <property type="entry name" value="Peptidase_M17_N"/>
</dbReference>
<comment type="function">
    <text evidence="12">Cytosolic metallopeptidase that catalyzes the removal of unsubstituted N-terminal hydrophobic amino acids from various peptides. The presence of Zn(2+) ions is essential for the peptidase activity, and the association with other cofactors can modulate the substrate spectificity of the enzyme. For instance, in the presence of Mn(2+), it displays a specific Cys-Gly hydrolyzing activity of Cys-Gly-S-conjugates. Involved in the metabolism of glutathione and in the degradation of glutathione S-conjugates, which may play a role in the control of the cell redox status.</text>
</comment>
<dbReference type="GO" id="GO:0070006">
    <property type="term" value="F:metalloaminopeptidase activity"/>
    <property type="evidence" value="ECO:0007669"/>
    <property type="project" value="InterPro"/>
</dbReference>
<dbReference type="CDD" id="cd00433">
    <property type="entry name" value="Peptidase_M17"/>
    <property type="match status" value="1"/>
</dbReference>
<proteinExistence type="inferred from homology"/>
<dbReference type="InterPro" id="IPR000819">
    <property type="entry name" value="Peptidase_M17_C"/>
</dbReference>
<dbReference type="SUPFAM" id="SSF52949">
    <property type="entry name" value="Macro domain-like"/>
    <property type="match status" value="1"/>
</dbReference>
<comment type="catalytic activity">
    <reaction evidence="6">
        <text>an S-substituted L-cysteinylglycine + H2O = an S-substituted L-cysteine + glycine</text>
        <dbReference type="Rhea" id="RHEA:60444"/>
        <dbReference type="ChEBI" id="CHEBI:15377"/>
        <dbReference type="ChEBI" id="CHEBI:57305"/>
        <dbReference type="ChEBI" id="CHEBI:58717"/>
        <dbReference type="ChEBI" id="CHEBI:143103"/>
        <dbReference type="EC" id="3.4.13.23"/>
    </reaction>
    <physiologicalReaction direction="left-to-right" evidence="6">
        <dbReference type="Rhea" id="RHEA:60445"/>
    </physiologicalReaction>
</comment>
<evidence type="ECO:0000256" key="14">
    <source>
        <dbReference type="ARBA" id="ARBA00049107"/>
    </source>
</evidence>
<dbReference type="Pfam" id="PF02789">
    <property type="entry name" value="Peptidase_M17_N"/>
    <property type="match status" value="1"/>
</dbReference>